<dbReference type="InterPro" id="IPR039421">
    <property type="entry name" value="Type_1_exporter"/>
</dbReference>
<feature type="transmembrane region" description="Helical" evidence="8">
    <location>
        <begin position="45"/>
        <end position="68"/>
    </location>
</feature>
<proteinExistence type="predicted"/>
<protein>
    <submittedName>
        <fullName evidence="11">Thiol reductant ABC exporter subunit CydC</fullName>
    </submittedName>
</protein>
<dbReference type="RefSeq" id="WP_134524902.1">
    <property type="nucleotide sequence ID" value="NZ_SOHH01000110.1"/>
</dbReference>
<dbReference type="PANTHER" id="PTHR24221">
    <property type="entry name" value="ATP-BINDING CASSETTE SUB-FAMILY B"/>
    <property type="match status" value="1"/>
</dbReference>
<keyword evidence="5 8" id="KW-1133">Transmembrane helix</keyword>
<keyword evidence="3" id="KW-0547">Nucleotide-binding</keyword>
<feature type="transmembrane region" description="Helical" evidence="8">
    <location>
        <begin position="165"/>
        <end position="183"/>
    </location>
</feature>
<dbReference type="GO" id="GO:0045454">
    <property type="term" value="P:cell redox homeostasis"/>
    <property type="evidence" value="ECO:0007669"/>
    <property type="project" value="InterPro"/>
</dbReference>
<evidence type="ECO:0000256" key="5">
    <source>
        <dbReference type="ARBA" id="ARBA00022989"/>
    </source>
</evidence>
<dbReference type="InterPro" id="IPR003439">
    <property type="entry name" value="ABC_transporter-like_ATP-bd"/>
</dbReference>
<dbReference type="GO" id="GO:0140359">
    <property type="term" value="F:ABC-type transporter activity"/>
    <property type="evidence" value="ECO:0007669"/>
    <property type="project" value="InterPro"/>
</dbReference>
<comment type="subcellular location">
    <subcellularLocation>
        <location evidence="1">Cell membrane</location>
        <topology evidence="1">Multi-pass membrane protein</topology>
    </subcellularLocation>
</comment>
<dbReference type="SMART" id="SM00382">
    <property type="entry name" value="AAA"/>
    <property type="match status" value="1"/>
</dbReference>
<dbReference type="AlphaFoldDB" id="A0A4R9AXC8"/>
<feature type="domain" description="ABC transmembrane type-1" evidence="10">
    <location>
        <begin position="49"/>
        <end position="333"/>
    </location>
</feature>
<evidence type="ECO:0000256" key="3">
    <source>
        <dbReference type="ARBA" id="ARBA00022741"/>
    </source>
</evidence>
<evidence type="ECO:0000259" key="10">
    <source>
        <dbReference type="PROSITE" id="PS50929"/>
    </source>
</evidence>
<dbReference type="Pfam" id="PF00005">
    <property type="entry name" value="ABC_tran"/>
    <property type="match status" value="1"/>
</dbReference>
<dbReference type="Pfam" id="PF00664">
    <property type="entry name" value="ABC_membrane"/>
    <property type="match status" value="1"/>
</dbReference>
<evidence type="ECO:0000256" key="2">
    <source>
        <dbReference type="ARBA" id="ARBA00022692"/>
    </source>
</evidence>
<dbReference type="InterPro" id="IPR017871">
    <property type="entry name" value="ABC_transporter-like_CS"/>
</dbReference>
<evidence type="ECO:0000256" key="1">
    <source>
        <dbReference type="ARBA" id="ARBA00004651"/>
    </source>
</evidence>
<accession>A0A4R9AXC8</accession>
<dbReference type="Proteomes" id="UP000298313">
    <property type="component" value="Unassembled WGS sequence"/>
</dbReference>
<feature type="transmembrane region" description="Helical" evidence="8">
    <location>
        <begin position="311"/>
        <end position="335"/>
    </location>
</feature>
<gene>
    <name evidence="11" type="primary">cydC</name>
    <name evidence="11" type="ORF">E3T48_15365</name>
</gene>
<dbReference type="GO" id="GO:0016887">
    <property type="term" value="F:ATP hydrolysis activity"/>
    <property type="evidence" value="ECO:0007669"/>
    <property type="project" value="InterPro"/>
</dbReference>
<dbReference type="SUPFAM" id="SSF90123">
    <property type="entry name" value="ABC transporter transmembrane region"/>
    <property type="match status" value="1"/>
</dbReference>
<feature type="transmembrane region" description="Helical" evidence="8">
    <location>
        <begin position="189"/>
        <end position="210"/>
    </location>
</feature>
<dbReference type="InterPro" id="IPR036640">
    <property type="entry name" value="ABC1_TM_sf"/>
</dbReference>
<dbReference type="PROSITE" id="PS00211">
    <property type="entry name" value="ABC_TRANSPORTER_1"/>
    <property type="match status" value="1"/>
</dbReference>
<dbReference type="PANTHER" id="PTHR24221:SF590">
    <property type="entry name" value="COMPONENT LINKED WITH THE ASSEMBLY OF CYTOCHROME' TRANSPORT TRANSMEMBRANE ATP-BINDING PROTEIN ABC TRANSPORTER CYDD-RELATED"/>
    <property type="match status" value="1"/>
</dbReference>
<dbReference type="InterPro" id="IPR027417">
    <property type="entry name" value="P-loop_NTPase"/>
</dbReference>
<dbReference type="GO" id="GO:0005886">
    <property type="term" value="C:plasma membrane"/>
    <property type="evidence" value="ECO:0007669"/>
    <property type="project" value="UniProtKB-SubCell"/>
</dbReference>
<organism evidence="11 12">
    <name type="scientific">Cryobacterium fucosi</name>
    <dbReference type="NCBI Taxonomy" id="1259157"/>
    <lineage>
        <taxon>Bacteria</taxon>
        <taxon>Bacillati</taxon>
        <taxon>Actinomycetota</taxon>
        <taxon>Actinomycetes</taxon>
        <taxon>Micrococcales</taxon>
        <taxon>Microbacteriaceae</taxon>
        <taxon>Cryobacterium</taxon>
    </lineage>
</organism>
<evidence type="ECO:0000313" key="11">
    <source>
        <dbReference type="EMBL" id="TFD72292.1"/>
    </source>
</evidence>
<dbReference type="NCBIfam" id="TIGR02868">
    <property type="entry name" value="CydC"/>
    <property type="match status" value="1"/>
</dbReference>
<name>A0A4R9AXC8_9MICO</name>
<evidence type="ECO:0000259" key="9">
    <source>
        <dbReference type="PROSITE" id="PS50893"/>
    </source>
</evidence>
<dbReference type="InterPro" id="IPR014223">
    <property type="entry name" value="ABC_CydC/D"/>
</dbReference>
<feature type="region of interest" description="Disordered" evidence="7">
    <location>
        <begin position="1"/>
        <end position="26"/>
    </location>
</feature>
<keyword evidence="12" id="KW-1185">Reference proteome</keyword>
<dbReference type="PROSITE" id="PS50929">
    <property type="entry name" value="ABC_TM1F"/>
    <property type="match status" value="1"/>
</dbReference>
<comment type="caution">
    <text evidence="11">The sequence shown here is derived from an EMBL/GenBank/DDBJ whole genome shotgun (WGS) entry which is preliminary data.</text>
</comment>
<evidence type="ECO:0000313" key="12">
    <source>
        <dbReference type="Proteomes" id="UP000298313"/>
    </source>
</evidence>
<reference evidence="11 12" key="1">
    <citation type="submission" date="2019-03" db="EMBL/GenBank/DDBJ databases">
        <title>Genomics of glacier-inhabiting Cryobacterium strains.</title>
        <authorList>
            <person name="Liu Q."/>
            <person name="Xin Y.-H."/>
        </authorList>
    </citation>
    <scope>NUCLEOTIDE SEQUENCE [LARGE SCALE GENOMIC DNA]</scope>
    <source>
        <strain evidence="11 12">Hh4</strain>
    </source>
</reference>
<dbReference type="GO" id="GO:0005524">
    <property type="term" value="F:ATP binding"/>
    <property type="evidence" value="ECO:0007669"/>
    <property type="project" value="UniProtKB-KW"/>
</dbReference>
<dbReference type="OrthoDB" id="3237158at2"/>
<keyword evidence="2 8" id="KW-0812">Transmembrane</keyword>
<dbReference type="InterPro" id="IPR011527">
    <property type="entry name" value="ABC1_TM_dom"/>
</dbReference>
<dbReference type="PROSITE" id="PS50893">
    <property type="entry name" value="ABC_TRANSPORTER_2"/>
    <property type="match status" value="1"/>
</dbReference>
<evidence type="ECO:0000256" key="4">
    <source>
        <dbReference type="ARBA" id="ARBA00022840"/>
    </source>
</evidence>
<dbReference type="GO" id="GO:0034775">
    <property type="term" value="P:glutathione transmembrane transport"/>
    <property type="evidence" value="ECO:0007669"/>
    <property type="project" value="InterPro"/>
</dbReference>
<feature type="compositionally biased region" description="Low complexity" evidence="7">
    <location>
        <begin position="1"/>
        <end position="14"/>
    </location>
</feature>
<evidence type="ECO:0000256" key="8">
    <source>
        <dbReference type="SAM" id="Phobius"/>
    </source>
</evidence>
<evidence type="ECO:0000256" key="7">
    <source>
        <dbReference type="SAM" id="MobiDB-lite"/>
    </source>
</evidence>
<evidence type="ECO:0000256" key="6">
    <source>
        <dbReference type="ARBA" id="ARBA00023136"/>
    </source>
</evidence>
<feature type="transmembrane region" description="Helical" evidence="8">
    <location>
        <begin position="80"/>
        <end position="100"/>
    </location>
</feature>
<dbReference type="Gene3D" id="1.20.1560.10">
    <property type="entry name" value="ABC transporter type 1, transmembrane domain"/>
    <property type="match status" value="1"/>
</dbReference>
<sequence length="603" mass="62246">MSEPCAGTPTGAPAGTPPAPSQARTGHARDATRAILRLAQPRARWFLPGLAAGVASMLCAVALLATSAWLITRAAEQPPILYLSMAVVGVRAFALGRSAFRYLDRLSSHDAAFRQLSLLRVGVFSRIVPLAPAGLADTGRGELLTRLVRDVDALQDLPLRVVQPLATAGILAVVSVVGVWSVLPAAGLTLLLSLVVAGVLGTLGSGILAARAERELAPLRGNLTGQVLEVVENLDVLTAFGALPGRLADLRRADDLLRRATLRRSLGVGVQGAVLSLFAGAATVAALAVGIPALAAQGADGTAGGLAGPAFAVIVLVPMAVFEVFGLVPAALGAWREVRSSAERVATAVPAEIPVEIPVEMRAEMRAEIPADESTPAAATPPARPARPAAPVVELTDLGASWPGATAPAVAGVSLRLAPGDRVHLAGPSGAGKTTLAQALVRFLDYTGSYTLGGVEARLLAQSEVRAVVGLCEQRPWLFDDSIRQNLLFARDTATDDELLAVVDRVGLAEWAAERGGLDARVGERGALISGGQAQRIALARALLADFPVLVVDEPTANVDEEQGDRLVRDILATAAEDGRAVLLISHTPVPDELITARVALAG</sequence>
<keyword evidence="6 8" id="KW-0472">Membrane</keyword>
<feature type="domain" description="ABC transporter" evidence="9">
    <location>
        <begin position="393"/>
        <end position="603"/>
    </location>
</feature>
<dbReference type="InterPro" id="IPR003593">
    <property type="entry name" value="AAA+_ATPase"/>
</dbReference>
<feature type="transmembrane region" description="Helical" evidence="8">
    <location>
        <begin position="266"/>
        <end position="291"/>
    </location>
</feature>
<dbReference type="Gene3D" id="3.40.50.300">
    <property type="entry name" value="P-loop containing nucleotide triphosphate hydrolases"/>
    <property type="match status" value="1"/>
</dbReference>
<dbReference type="SUPFAM" id="SSF52540">
    <property type="entry name" value="P-loop containing nucleoside triphosphate hydrolases"/>
    <property type="match status" value="1"/>
</dbReference>
<keyword evidence="4" id="KW-0067">ATP-binding</keyword>
<dbReference type="CDD" id="cd03228">
    <property type="entry name" value="ABCC_MRP_Like"/>
    <property type="match status" value="1"/>
</dbReference>
<dbReference type="EMBL" id="SOHH01000110">
    <property type="protein sequence ID" value="TFD72292.1"/>
    <property type="molecule type" value="Genomic_DNA"/>
</dbReference>